<evidence type="ECO:0000313" key="3">
    <source>
        <dbReference type="Proteomes" id="UP000756346"/>
    </source>
</evidence>
<dbReference type="RefSeq" id="XP_046007919.1">
    <property type="nucleotide sequence ID" value="XM_046154964.1"/>
</dbReference>
<organism evidence="2 3">
    <name type="scientific">Microdochium trichocladiopsis</name>
    <dbReference type="NCBI Taxonomy" id="1682393"/>
    <lineage>
        <taxon>Eukaryota</taxon>
        <taxon>Fungi</taxon>
        <taxon>Dikarya</taxon>
        <taxon>Ascomycota</taxon>
        <taxon>Pezizomycotina</taxon>
        <taxon>Sordariomycetes</taxon>
        <taxon>Xylariomycetidae</taxon>
        <taxon>Xylariales</taxon>
        <taxon>Microdochiaceae</taxon>
        <taxon>Microdochium</taxon>
    </lineage>
</organism>
<proteinExistence type="predicted"/>
<protein>
    <submittedName>
        <fullName evidence="2">Uncharacterized protein</fullName>
    </submittedName>
</protein>
<evidence type="ECO:0000256" key="1">
    <source>
        <dbReference type="SAM" id="SignalP"/>
    </source>
</evidence>
<name>A0A9P9BPB3_9PEZI</name>
<dbReference type="EMBL" id="JAGTJQ010000009">
    <property type="protein sequence ID" value="KAH7024371.1"/>
    <property type="molecule type" value="Genomic_DNA"/>
</dbReference>
<dbReference type="AlphaFoldDB" id="A0A9P9BPB3"/>
<keyword evidence="3" id="KW-1185">Reference proteome</keyword>
<feature type="chain" id="PRO_5040345968" evidence="1">
    <location>
        <begin position="19"/>
        <end position="72"/>
    </location>
</feature>
<gene>
    <name evidence="2" type="ORF">B0I36DRAFT_331318</name>
</gene>
<sequence length="72" mass="7618">MRAPVFVLFAVGPACAGADYLRCPARAPLPGSSCDDACEALVQPPWRRCLGGAPCTRMGLGSAPKLLRDPRY</sequence>
<dbReference type="Proteomes" id="UP000756346">
    <property type="component" value="Unassembled WGS sequence"/>
</dbReference>
<dbReference type="GeneID" id="70184510"/>
<reference evidence="2" key="1">
    <citation type="journal article" date="2021" name="Nat. Commun.">
        <title>Genetic determinants of endophytism in the Arabidopsis root mycobiome.</title>
        <authorList>
            <person name="Mesny F."/>
            <person name="Miyauchi S."/>
            <person name="Thiergart T."/>
            <person name="Pickel B."/>
            <person name="Atanasova L."/>
            <person name="Karlsson M."/>
            <person name="Huettel B."/>
            <person name="Barry K.W."/>
            <person name="Haridas S."/>
            <person name="Chen C."/>
            <person name="Bauer D."/>
            <person name="Andreopoulos W."/>
            <person name="Pangilinan J."/>
            <person name="LaButti K."/>
            <person name="Riley R."/>
            <person name="Lipzen A."/>
            <person name="Clum A."/>
            <person name="Drula E."/>
            <person name="Henrissat B."/>
            <person name="Kohler A."/>
            <person name="Grigoriev I.V."/>
            <person name="Martin F.M."/>
            <person name="Hacquard S."/>
        </authorList>
    </citation>
    <scope>NUCLEOTIDE SEQUENCE</scope>
    <source>
        <strain evidence="2">MPI-CAGE-CH-0230</strain>
    </source>
</reference>
<keyword evidence="1" id="KW-0732">Signal</keyword>
<evidence type="ECO:0000313" key="2">
    <source>
        <dbReference type="EMBL" id="KAH7024371.1"/>
    </source>
</evidence>
<feature type="signal peptide" evidence="1">
    <location>
        <begin position="1"/>
        <end position="18"/>
    </location>
</feature>
<accession>A0A9P9BPB3</accession>
<comment type="caution">
    <text evidence="2">The sequence shown here is derived from an EMBL/GenBank/DDBJ whole genome shotgun (WGS) entry which is preliminary data.</text>
</comment>